<accession>A0A2M4D600</accession>
<reference evidence="2" key="1">
    <citation type="submission" date="2018-01" db="EMBL/GenBank/DDBJ databases">
        <title>An insight into the sialome of Amazonian anophelines.</title>
        <authorList>
            <person name="Ribeiro J.M."/>
            <person name="Scarpassa V."/>
            <person name="Calvo E."/>
        </authorList>
    </citation>
    <scope>NUCLEOTIDE SEQUENCE</scope>
</reference>
<dbReference type="AlphaFoldDB" id="A0A2M4D600"/>
<evidence type="ECO:0000256" key="1">
    <source>
        <dbReference type="SAM" id="Phobius"/>
    </source>
</evidence>
<keyword evidence="1" id="KW-0812">Transmembrane</keyword>
<feature type="transmembrane region" description="Helical" evidence="1">
    <location>
        <begin position="29"/>
        <end position="49"/>
    </location>
</feature>
<name>A0A2M4D600_ANODA</name>
<evidence type="ECO:0000313" key="2">
    <source>
        <dbReference type="EMBL" id="MBW73012.1"/>
    </source>
</evidence>
<keyword evidence="1" id="KW-1133">Transmembrane helix</keyword>
<protein>
    <submittedName>
        <fullName evidence="2">Uncharacterized protein</fullName>
    </submittedName>
</protein>
<proteinExistence type="predicted"/>
<sequence>MCLSMAPFWAAHSFVLSFAFCPGGPLRVIFPLVFATNFFFLCSCCSSNAGRVRIMARFGALRANFSRSRRDPLFS</sequence>
<dbReference type="EMBL" id="GGFL01008834">
    <property type="protein sequence ID" value="MBW73012.1"/>
    <property type="molecule type" value="Transcribed_RNA"/>
</dbReference>
<keyword evidence="1" id="KW-0472">Membrane</keyword>
<organism evidence="2">
    <name type="scientific">Anopheles darlingi</name>
    <name type="common">Mosquito</name>
    <dbReference type="NCBI Taxonomy" id="43151"/>
    <lineage>
        <taxon>Eukaryota</taxon>
        <taxon>Metazoa</taxon>
        <taxon>Ecdysozoa</taxon>
        <taxon>Arthropoda</taxon>
        <taxon>Hexapoda</taxon>
        <taxon>Insecta</taxon>
        <taxon>Pterygota</taxon>
        <taxon>Neoptera</taxon>
        <taxon>Endopterygota</taxon>
        <taxon>Diptera</taxon>
        <taxon>Nematocera</taxon>
        <taxon>Culicoidea</taxon>
        <taxon>Culicidae</taxon>
        <taxon>Anophelinae</taxon>
        <taxon>Anopheles</taxon>
    </lineage>
</organism>